<sequence>MKVQLNEISETVGHLNLALTHNNLAQIGPATKGSNCEGMLIVPLSYKKHKIPFTISTGNVAPRSTVLACCSADNMGRFRMLEADDSL</sequence>
<dbReference type="AlphaFoldDB" id="A0A183EPY1"/>
<evidence type="ECO:0000313" key="3">
    <source>
        <dbReference type="WBParaSite" id="GPUH_0002305001-mRNA-1"/>
    </source>
</evidence>
<name>A0A183EPY1_9BILA</name>
<dbReference type="Proteomes" id="UP000271098">
    <property type="component" value="Unassembled WGS sequence"/>
</dbReference>
<dbReference type="WBParaSite" id="GPUH_0002305001-mRNA-1">
    <property type="protein sequence ID" value="GPUH_0002305001-mRNA-1"/>
    <property type="gene ID" value="GPUH_0002305001"/>
</dbReference>
<dbReference type="EMBL" id="UYRT01096601">
    <property type="protein sequence ID" value="VDN40869.1"/>
    <property type="molecule type" value="Genomic_DNA"/>
</dbReference>
<keyword evidence="2" id="KW-1185">Reference proteome</keyword>
<evidence type="ECO:0000313" key="2">
    <source>
        <dbReference type="Proteomes" id="UP000271098"/>
    </source>
</evidence>
<accession>A0A183EPY1</accession>
<proteinExistence type="predicted"/>
<reference evidence="3" key="1">
    <citation type="submission" date="2016-06" db="UniProtKB">
        <authorList>
            <consortium name="WormBaseParasite"/>
        </authorList>
    </citation>
    <scope>IDENTIFICATION</scope>
</reference>
<organism evidence="3">
    <name type="scientific">Gongylonema pulchrum</name>
    <dbReference type="NCBI Taxonomy" id="637853"/>
    <lineage>
        <taxon>Eukaryota</taxon>
        <taxon>Metazoa</taxon>
        <taxon>Ecdysozoa</taxon>
        <taxon>Nematoda</taxon>
        <taxon>Chromadorea</taxon>
        <taxon>Rhabditida</taxon>
        <taxon>Spirurina</taxon>
        <taxon>Spiruromorpha</taxon>
        <taxon>Spiruroidea</taxon>
        <taxon>Gongylonematidae</taxon>
        <taxon>Gongylonema</taxon>
    </lineage>
</organism>
<reference evidence="1 2" key="2">
    <citation type="submission" date="2018-11" db="EMBL/GenBank/DDBJ databases">
        <authorList>
            <consortium name="Pathogen Informatics"/>
        </authorList>
    </citation>
    <scope>NUCLEOTIDE SEQUENCE [LARGE SCALE GENOMIC DNA]</scope>
</reference>
<protein>
    <submittedName>
        <fullName evidence="3">Ornithine cyclodeaminase</fullName>
    </submittedName>
</protein>
<gene>
    <name evidence="1" type="ORF">GPUH_LOCUS23022</name>
</gene>
<evidence type="ECO:0000313" key="1">
    <source>
        <dbReference type="EMBL" id="VDN40869.1"/>
    </source>
</evidence>